<dbReference type="GeneID" id="28825561"/>
<dbReference type="RefSeq" id="XP_018065487.1">
    <property type="nucleotide sequence ID" value="XM_018215835.1"/>
</dbReference>
<dbReference type="Pfam" id="PF00561">
    <property type="entry name" value="Abhydrolase_1"/>
    <property type="match status" value="1"/>
</dbReference>
<evidence type="ECO:0000313" key="2">
    <source>
        <dbReference type="EMBL" id="KUJ11132.1"/>
    </source>
</evidence>
<evidence type="ECO:0000259" key="1">
    <source>
        <dbReference type="Pfam" id="PF00561"/>
    </source>
</evidence>
<sequence length="369" mass="40895">MSNISAAEEQAIEAIAPRKLHQIFTLPATDKNEALKVTYSIAGPDIGEDVPTIFFCGGMFGTRYMAMWYNLFAEKQRVRIIFTDRPAFGGSTPVPISQRISTFLETVPALLKHLNISHIHLASHSAGTTYALNLLWHRPDLLSPTNPTVHFFSPWVHQSISGVSFLSAAAKLPDPLLDHWNGVTSFIIQRASPAFASSSGVLNSFSGLFKKSSIEAEKKAEEERKCLEYYGMSLEVKDQVSKKIFKYAFAENSKGGNDEARLCMKSVEGCHWDACEDYEELVGKLKDFWAKKVQDGGKKLKVKIILGEEDIMIGAKGKRYWEACWTQERCGDGIEVDSKELKGGDHESVIDATKGPFADMCTVVKEGGN</sequence>
<dbReference type="Proteomes" id="UP000070700">
    <property type="component" value="Unassembled WGS sequence"/>
</dbReference>
<dbReference type="PANTHER" id="PTHR43433">
    <property type="entry name" value="HYDROLASE, ALPHA/BETA FOLD FAMILY PROTEIN"/>
    <property type="match status" value="1"/>
</dbReference>
<evidence type="ECO:0000313" key="3">
    <source>
        <dbReference type="Proteomes" id="UP000070700"/>
    </source>
</evidence>
<keyword evidence="2" id="KW-0378">Hydrolase</keyword>
<proteinExistence type="predicted"/>
<dbReference type="AlphaFoldDB" id="A0A194WU45"/>
<dbReference type="InParanoid" id="A0A194WU45"/>
<dbReference type="InterPro" id="IPR050471">
    <property type="entry name" value="AB_hydrolase"/>
</dbReference>
<organism evidence="2 3">
    <name type="scientific">Mollisia scopiformis</name>
    <name type="common">Conifer needle endophyte fungus</name>
    <name type="synonym">Phialocephala scopiformis</name>
    <dbReference type="NCBI Taxonomy" id="149040"/>
    <lineage>
        <taxon>Eukaryota</taxon>
        <taxon>Fungi</taxon>
        <taxon>Dikarya</taxon>
        <taxon>Ascomycota</taxon>
        <taxon>Pezizomycotina</taxon>
        <taxon>Leotiomycetes</taxon>
        <taxon>Helotiales</taxon>
        <taxon>Mollisiaceae</taxon>
        <taxon>Mollisia</taxon>
    </lineage>
</organism>
<dbReference type="InterPro" id="IPR029058">
    <property type="entry name" value="AB_hydrolase_fold"/>
</dbReference>
<feature type="domain" description="AB hydrolase-1" evidence="1">
    <location>
        <begin position="51"/>
        <end position="140"/>
    </location>
</feature>
<keyword evidence="3" id="KW-1185">Reference proteome</keyword>
<protein>
    <submittedName>
        <fullName evidence="2">Alpha/beta-hydrolase</fullName>
    </submittedName>
</protein>
<dbReference type="PANTHER" id="PTHR43433:SF10">
    <property type="entry name" value="AB HYDROLASE-1 DOMAIN-CONTAINING PROTEIN"/>
    <property type="match status" value="1"/>
</dbReference>
<dbReference type="GO" id="GO:0016787">
    <property type="term" value="F:hydrolase activity"/>
    <property type="evidence" value="ECO:0007669"/>
    <property type="project" value="UniProtKB-KW"/>
</dbReference>
<dbReference type="Gene3D" id="3.40.50.1820">
    <property type="entry name" value="alpha/beta hydrolase"/>
    <property type="match status" value="1"/>
</dbReference>
<name>A0A194WU45_MOLSC</name>
<dbReference type="EMBL" id="KQ947427">
    <property type="protein sequence ID" value="KUJ11132.1"/>
    <property type="molecule type" value="Genomic_DNA"/>
</dbReference>
<gene>
    <name evidence="2" type="ORF">LY89DRAFT_689058</name>
</gene>
<dbReference type="InterPro" id="IPR000073">
    <property type="entry name" value="AB_hydrolase_1"/>
</dbReference>
<dbReference type="OrthoDB" id="294702at2759"/>
<dbReference type="SUPFAM" id="SSF53474">
    <property type="entry name" value="alpha/beta-Hydrolases"/>
    <property type="match status" value="1"/>
</dbReference>
<dbReference type="KEGG" id="psco:LY89DRAFT_689058"/>
<reference evidence="2 3" key="1">
    <citation type="submission" date="2015-10" db="EMBL/GenBank/DDBJ databases">
        <title>Full genome of DAOMC 229536 Phialocephala scopiformis, a fungal endophyte of spruce producing the potent anti-insectan compound rugulosin.</title>
        <authorList>
            <consortium name="DOE Joint Genome Institute"/>
            <person name="Walker A.K."/>
            <person name="Frasz S.L."/>
            <person name="Seifert K.A."/>
            <person name="Miller J.D."/>
            <person name="Mondo S.J."/>
            <person name="Labutti K."/>
            <person name="Lipzen A."/>
            <person name="Dockter R."/>
            <person name="Kennedy M."/>
            <person name="Grigoriev I.V."/>
            <person name="Spatafora J.W."/>
        </authorList>
    </citation>
    <scope>NUCLEOTIDE SEQUENCE [LARGE SCALE GENOMIC DNA]</scope>
    <source>
        <strain evidence="2 3">CBS 120377</strain>
    </source>
</reference>
<dbReference type="STRING" id="149040.A0A194WU45"/>
<accession>A0A194WU45</accession>